<dbReference type="InterPro" id="IPR008979">
    <property type="entry name" value="Galactose-bd-like_sf"/>
</dbReference>
<dbReference type="InterPro" id="IPR015295">
    <property type="entry name" value="CBM27"/>
</dbReference>
<keyword evidence="4" id="KW-0964">Secreted</keyword>
<dbReference type="GO" id="GO:0005576">
    <property type="term" value="C:extracellular region"/>
    <property type="evidence" value="ECO:0007669"/>
    <property type="project" value="UniProtKB-SubCell"/>
</dbReference>
<keyword evidence="12" id="KW-1185">Reference proteome</keyword>
<dbReference type="GO" id="GO:0016985">
    <property type="term" value="F:mannan endo-1,4-beta-mannosidase activity"/>
    <property type="evidence" value="ECO:0007669"/>
    <property type="project" value="UniProtKB-EC"/>
</dbReference>
<accession>F4LJ28</accession>
<gene>
    <name evidence="11" type="ordered locus">Trebr_1918</name>
</gene>
<reference evidence="12" key="1">
    <citation type="submission" date="2011-04" db="EMBL/GenBank/DDBJ databases">
        <title>The complete genome of Treponema brennaborense DSM 12168.</title>
        <authorList>
            <person name="Lucas S."/>
            <person name="Han J."/>
            <person name="Lapidus A."/>
            <person name="Bruce D."/>
            <person name="Goodwin L."/>
            <person name="Pitluck S."/>
            <person name="Peters L."/>
            <person name="Kyrpides N."/>
            <person name="Mavromatis K."/>
            <person name="Ivanova N."/>
            <person name="Mikhailova N."/>
            <person name="Pagani I."/>
            <person name="Teshima H."/>
            <person name="Detter J.C."/>
            <person name="Tapia R."/>
            <person name="Han C."/>
            <person name="Land M."/>
            <person name="Hauser L."/>
            <person name="Markowitz V."/>
            <person name="Cheng J.-F."/>
            <person name="Hugenholtz P."/>
            <person name="Woyke T."/>
            <person name="Wu D."/>
            <person name="Gronow S."/>
            <person name="Wellnitz S."/>
            <person name="Brambilla E."/>
            <person name="Klenk H.-P."/>
            <person name="Eisen J.A."/>
        </authorList>
    </citation>
    <scope>NUCLEOTIDE SEQUENCE [LARGE SCALE GENOMIC DNA]</scope>
    <source>
        <strain evidence="12">DSM 12168 / CIP 105900 / DD5/3</strain>
    </source>
</reference>
<dbReference type="PANTHER" id="PTHR31451:SF39">
    <property type="entry name" value="MANNAN ENDO-1,4-BETA-MANNOSIDASE 1"/>
    <property type="match status" value="1"/>
</dbReference>
<evidence type="ECO:0000313" key="11">
    <source>
        <dbReference type="EMBL" id="AEE17337.1"/>
    </source>
</evidence>
<evidence type="ECO:0000259" key="10">
    <source>
        <dbReference type="Pfam" id="PF26410"/>
    </source>
</evidence>
<evidence type="ECO:0000256" key="1">
    <source>
        <dbReference type="ARBA" id="ARBA00001678"/>
    </source>
</evidence>
<feature type="chain" id="PRO_5003312689" description="mannan endo-1,4-beta-mannosidase" evidence="8">
    <location>
        <begin position="32"/>
        <end position="726"/>
    </location>
</feature>
<dbReference type="eggNOG" id="COG3934">
    <property type="taxonomic scope" value="Bacteria"/>
</dbReference>
<dbReference type="InterPro" id="IPR045053">
    <property type="entry name" value="MAN-like"/>
</dbReference>
<name>F4LJ28_TREBD</name>
<dbReference type="GO" id="GO:0000272">
    <property type="term" value="P:polysaccharide catabolic process"/>
    <property type="evidence" value="ECO:0007669"/>
    <property type="project" value="InterPro"/>
</dbReference>
<keyword evidence="5 8" id="KW-0732">Signal</keyword>
<dbReference type="SUPFAM" id="SSF51445">
    <property type="entry name" value="(Trans)glycosidases"/>
    <property type="match status" value="1"/>
</dbReference>
<dbReference type="InterPro" id="IPR017853">
    <property type="entry name" value="GH"/>
</dbReference>
<dbReference type="RefSeq" id="WP_013759041.1">
    <property type="nucleotide sequence ID" value="NC_015500.1"/>
</dbReference>
<dbReference type="AlphaFoldDB" id="F4LJ28"/>
<evidence type="ECO:0000259" key="9">
    <source>
        <dbReference type="Pfam" id="PF09212"/>
    </source>
</evidence>
<proteinExistence type="predicted"/>
<evidence type="ECO:0000313" key="12">
    <source>
        <dbReference type="Proteomes" id="UP000006546"/>
    </source>
</evidence>
<evidence type="ECO:0000256" key="4">
    <source>
        <dbReference type="ARBA" id="ARBA00022525"/>
    </source>
</evidence>
<feature type="domain" description="Carbohydrate binding module 27" evidence="9">
    <location>
        <begin position="546"/>
        <end position="725"/>
    </location>
</feature>
<dbReference type="KEGG" id="tbe:Trebr_1918"/>
<keyword evidence="7 11" id="KW-0326">Glycosidase</keyword>
<dbReference type="EMBL" id="CP002696">
    <property type="protein sequence ID" value="AEE17337.1"/>
    <property type="molecule type" value="Genomic_DNA"/>
</dbReference>
<dbReference type="HOGENOM" id="CLU_381269_0_0_12"/>
<evidence type="ECO:0000256" key="8">
    <source>
        <dbReference type="SAM" id="SignalP"/>
    </source>
</evidence>
<keyword evidence="6 11" id="KW-0378">Hydrolase</keyword>
<dbReference type="EC" id="3.2.1.78" evidence="3"/>
<evidence type="ECO:0000256" key="2">
    <source>
        <dbReference type="ARBA" id="ARBA00004613"/>
    </source>
</evidence>
<dbReference type="Gene3D" id="2.60.120.260">
    <property type="entry name" value="Galactose-binding domain-like"/>
    <property type="match status" value="1"/>
</dbReference>
<dbReference type="Pfam" id="PF26410">
    <property type="entry name" value="GH5_mannosidase"/>
    <property type="match status" value="1"/>
</dbReference>
<dbReference type="Proteomes" id="UP000006546">
    <property type="component" value="Chromosome"/>
</dbReference>
<evidence type="ECO:0000256" key="6">
    <source>
        <dbReference type="ARBA" id="ARBA00022801"/>
    </source>
</evidence>
<evidence type="ECO:0000256" key="3">
    <source>
        <dbReference type="ARBA" id="ARBA00012706"/>
    </source>
</evidence>
<evidence type="ECO:0000256" key="5">
    <source>
        <dbReference type="ARBA" id="ARBA00022729"/>
    </source>
</evidence>
<feature type="domain" description="Glycoside hydrolase family 5" evidence="10">
    <location>
        <begin position="46"/>
        <end position="370"/>
    </location>
</feature>
<evidence type="ECO:0000256" key="7">
    <source>
        <dbReference type="ARBA" id="ARBA00023295"/>
    </source>
</evidence>
<dbReference type="Pfam" id="PF09212">
    <property type="entry name" value="CBM27"/>
    <property type="match status" value="1"/>
</dbReference>
<comment type="catalytic activity">
    <reaction evidence="1">
        <text>Random hydrolysis of (1-&gt;4)-beta-D-mannosidic linkages in mannans, galactomannans and glucomannans.</text>
        <dbReference type="EC" id="3.2.1.78"/>
    </reaction>
</comment>
<dbReference type="PROSITE" id="PS51257">
    <property type="entry name" value="PROKAR_LIPOPROTEIN"/>
    <property type="match status" value="1"/>
</dbReference>
<dbReference type="STRING" id="906968.Trebr_1918"/>
<dbReference type="InterPro" id="IPR001547">
    <property type="entry name" value="Glyco_hydro_5"/>
</dbReference>
<dbReference type="Gene3D" id="3.20.20.80">
    <property type="entry name" value="Glycosidases"/>
    <property type="match status" value="1"/>
</dbReference>
<feature type="signal peptide" evidence="8">
    <location>
        <begin position="1"/>
        <end position="31"/>
    </location>
</feature>
<comment type="subcellular location">
    <subcellularLocation>
        <location evidence="2">Secreted</location>
    </subcellularLocation>
</comment>
<dbReference type="PANTHER" id="PTHR31451">
    <property type="match status" value="1"/>
</dbReference>
<dbReference type="SUPFAM" id="SSF49785">
    <property type="entry name" value="Galactose-binding domain-like"/>
    <property type="match status" value="1"/>
</dbReference>
<organism evidence="11 12">
    <name type="scientific">Treponema brennaborense (strain DSM 12168 / CIP 105900 / DD5/3)</name>
    <dbReference type="NCBI Taxonomy" id="906968"/>
    <lineage>
        <taxon>Bacteria</taxon>
        <taxon>Pseudomonadati</taxon>
        <taxon>Spirochaetota</taxon>
        <taxon>Spirochaetia</taxon>
        <taxon>Spirochaetales</taxon>
        <taxon>Treponemataceae</taxon>
        <taxon>Treponema</taxon>
    </lineage>
</organism>
<sequence length="726" mass="80197">MKKPVRSYCRAVSACAAFTCAIFLLLFAACAGNSAVSAAGAAEKGFVTVQDGSFMLGGKPFRFVGTNNYYLHYSPDKMITDVLDDACEMGLPVLRVWGFQIGANRDHNSFGLNEPARGGKPGVYGIPEKYRKTDKKPDEFGYPRDVFERLDYAVAEAGKRGIKLVVVLNNYWADFGGLQQASTWQRWFNLENATDFYTDAGCKAAYKEYAERLMTRVNSYTGIPYNEDPTIMTWELMNEPRNPPDKTGKILTAWVKEMSAYVKKLAPFQLCAVGDEGGFLRTDPDVFMGEGTHMYNGFEGTDFDALLALKNVDYGTYHLYPESWGIAPEAAEGWGARYIKDHIDSGKKAGKPAVLEEFGVSKAGTQNRLAVYDLWNRTVYENAGAGSMFWILTASNVYETGADEDGLYDDYDGFRILNDGSSVSKLLSAWAARFAGTESVEQTALLDDPCAYLLDPARAQEAKGTVTIRARLAGTYGRVKSAKLFVNGQLASAPNTMQFNNAGQLWRIKLDTTAFDDGDTLDLQAVFTLEDGTQIRTEAVAITVANNVTYSLFKTFDFKDSICDAVSLGGYQAELRSLSHSTLNGGMLRADALYPGLNEWEELKIKFPLMSEVAEAAKISFTVYLEKTLASTPSGKTKPEDKLPGAQHYVAFDPGWVKTGLGTQNCELANLETVILDDGKSYYRQTCTFEFFNNPQYTQATVCPTLGYVSYNGPVYIDDINLYKKD</sequence>
<protein>
    <recommendedName>
        <fullName evidence="3">mannan endo-1,4-beta-mannosidase</fullName>
        <ecNumber evidence="3">3.2.1.78</ecNumber>
    </recommendedName>
</protein>